<dbReference type="GO" id="GO:0005665">
    <property type="term" value="C:RNA polymerase II, core complex"/>
    <property type="evidence" value="ECO:0007669"/>
    <property type="project" value="UniProtKB-ARBA"/>
</dbReference>
<dbReference type="PANTHER" id="PTHR45720">
    <property type="entry name" value="CHLORIDE CHANNEL PROTEIN 2"/>
    <property type="match status" value="1"/>
</dbReference>
<feature type="transmembrane region" description="Helical" evidence="13">
    <location>
        <begin position="699"/>
        <end position="723"/>
    </location>
</feature>
<proteinExistence type="inferred from homology"/>
<evidence type="ECO:0000256" key="5">
    <source>
        <dbReference type="ARBA" id="ARBA00022723"/>
    </source>
</evidence>
<evidence type="ECO:0000256" key="4">
    <source>
        <dbReference type="ARBA" id="ARBA00022692"/>
    </source>
</evidence>
<feature type="region of interest" description="Disordered" evidence="12">
    <location>
        <begin position="380"/>
        <end position="446"/>
    </location>
</feature>
<keyword evidence="6" id="KW-0677">Repeat</keyword>
<gene>
    <name evidence="14" type="primary">GEF1</name>
    <name evidence="14" type="ORF">FOZ60_004542</name>
</gene>
<comment type="subcellular location">
    <subcellularLocation>
        <location evidence="2">Membrane</location>
        <topology evidence="2">Multi-pass membrane protein</topology>
    </subcellularLocation>
    <subcellularLocation>
        <location evidence="1">Nucleus</location>
    </subcellularLocation>
</comment>
<feature type="transmembrane region" description="Helical" evidence="13">
    <location>
        <begin position="1171"/>
        <end position="1193"/>
    </location>
</feature>
<feature type="compositionally biased region" description="Polar residues" evidence="12">
    <location>
        <begin position="381"/>
        <end position="399"/>
    </location>
</feature>
<evidence type="ECO:0000256" key="10">
    <source>
        <dbReference type="ARBA" id="ARBA00023163"/>
    </source>
</evidence>
<dbReference type="GO" id="GO:0003677">
    <property type="term" value="F:DNA binding"/>
    <property type="evidence" value="ECO:0007669"/>
    <property type="project" value="InterPro"/>
</dbReference>
<evidence type="ECO:0000256" key="9">
    <source>
        <dbReference type="ARBA" id="ARBA00023136"/>
    </source>
</evidence>
<dbReference type="HAMAP" id="MF_00250">
    <property type="entry name" value="RNApol_arch_Rpo10"/>
    <property type="match status" value="1"/>
</dbReference>
<dbReference type="Proteomes" id="UP000541610">
    <property type="component" value="Unassembled WGS sequence"/>
</dbReference>
<evidence type="ECO:0000256" key="13">
    <source>
        <dbReference type="SAM" id="Phobius"/>
    </source>
</evidence>
<dbReference type="EMBL" id="JABANP010000020">
    <property type="protein sequence ID" value="KAF4695467.1"/>
    <property type="molecule type" value="Genomic_DNA"/>
</dbReference>
<evidence type="ECO:0000256" key="2">
    <source>
        <dbReference type="ARBA" id="ARBA00004141"/>
    </source>
</evidence>
<sequence length="1389" mass="152111">MPATSPLTSTTSPRSKRVAHPVIRLNSYVTSHSDEPYNGISFSGTFDEGTLPTTNGVQGHSIQRNIFNPYSTMKASSMFTAVSRRAAGCRSCDSFIASPTATTFHDDPRTASPHPLQGKASLPSGDDRATIAVTDTRVPNPGEVPPPLLRRLRIHRRKDLQDRVRLEALSRQRKSASAIGEPRHEYTPLKPVEAPEGWHACRGWDIPLQTKRVDPVEHPQRFYKTKERIWPKFVPTWDIERARALRKADTRERSADIFGQQSAFSCRNEADRCGPSQSHSKCTESLFTLASTFIAAQAFFLRTFPLAEMIIPIRCFTCGKVIGNKWDTYLNLLQEGKSEGQALTELGMERYCCRRMLLTHVDLIEKLLNYNILEKRHVMPSSASAPPSTVGPTVPSGTGISEGDEPNRRRVHTAVGGPMRSPMHGRVSATGDDEGSRIWPPELPTIEEGRTSSYMTLPSHESCASSSTSRTSVQQPQQLSHMVSRGSVASVVSALRRGSSNFFAEHATHSDGSKWENALSAVARRRASLQFPLKQAEQQLPSGGGYGSGNDAGYSKAEAAKRFHLPPPATTPLLYENYASMHQVESAPTEQCLDGGLRSFVKYDMDMEEWVLESGTPPEAVSYHAKEQQDHRKDWEKLDAETLSHLLSEGKLMPKRPGKGAYRKLWLIIILTSVMGTVLSALIDAAVRMLVSAKSELTTWLSVLIDILFVLSARMLMIAQPLAEGSGIPEMKCELGGASHLLGFFRPGVLVAKAIGLILVISAGLPVGAEGPMVHISACIGSFLLRLPFFANVRQIPNTRRQVLSAAVATGVAAIFRAPIGGVLFALEVTSNHFFINTYWICLVASVVGSFVFVCVKTSPLVGLRPFMFSDLHFSSYESPLRVIGFAAYGVILGLLGGYFIKAFAYTGRLLADFQRFWATHLTFRKRHIVPGRGLRQAQRGPNRQWVEDSGAAAMAASSSTADRRGSLLPQSGDPSFVRPDAVSVYRRRESSAPWNEEVHDRSTTPPPPTLHQGIRTRLLRGWHRLRAPKQSCIFFLLVVFTLLNSVISRALPPLGDALQPQFLASVLGSDEDYPLYQWALCLLFKLFITLLVFNLPLPAGLVIPSYVLGALIGRLTYELMPSTTPDDQFVNPSSLGLVGTVAFAAAVTQSFSLLVAIYEVAPSLGTGGMLLPLCVATVAGVLVSGQISPSIFDVILLRKNLPGRPALTNQQRGMLPVCAVMTPAKDIPKIQDDAWEQHPESIDPDTLDCHLPKVPVLLSTESGRSILVAAAPVDQLLEHCGEMSPSDSADALCDMLPWLDVSPMTCPPDASVLQIYGRMEYNSEQVCFVTFRGELLGAVTAEDLLYRDPVVPIPPSPSSQGSSGRLRERIDDGLHNHNLLTSCFNNNH</sequence>
<protein>
    <submittedName>
        <fullName evidence="14">Glycerol ethanol, ferric requiring protein</fullName>
    </submittedName>
</protein>
<feature type="transmembrane region" description="Helical" evidence="13">
    <location>
        <begin position="665"/>
        <end position="687"/>
    </location>
</feature>
<dbReference type="GO" id="GO:0003899">
    <property type="term" value="F:DNA-directed RNA polymerase activity"/>
    <property type="evidence" value="ECO:0007669"/>
    <property type="project" value="InterPro"/>
</dbReference>
<feature type="transmembrane region" description="Helical" evidence="13">
    <location>
        <begin position="839"/>
        <end position="863"/>
    </location>
</feature>
<keyword evidence="7" id="KW-0862">Zinc</keyword>
<dbReference type="Pfam" id="PF00654">
    <property type="entry name" value="Voltage_CLC"/>
    <property type="match status" value="2"/>
</dbReference>
<keyword evidence="8 13" id="KW-1133">Transmembrane helix</keyword>
<dbReference type="OrthoDB" id="434182at2759"/>
<evidence type="ECO:0000256" key="3">
    <source>
        <dbReference type="ARBA" id="ARBA00022478"/>
    </source>
</evidence>
<dbReference type="InterPro" id="IPR001807">
    <property type="entry name" value="ClC"/>
</dbReference>
<reference evidence="14 15" key="1">
    <citation type="submission" date="2020-04" db="EMBL/GenBank/DDBJ databases">
        <title>Perkinsus olseni comparative genomics.</title>
        <authorList>
            <person name="Bogema D.R."/>
        </authorList>
    </citation>
    <scope>NUCLEOTIDE SEQUENCE [LARGE SCALE GENOMIC DNA]</scope>
    <source>
        <strain evidence="14">00978-12</strain>
    </source>
</reference>
<feature type="region of interest" description="Disordered" evidence="12">
    <location>
        <begin position="99"/>
        <end position="128"/>
    </location>
</feature>
<feature type="transmembrane region" description="Helical" evidence="13">
    <location>
        <begin position="803"/>
        <end position="827"/>
    </location>
</feature>
<feature type="transmembrane region" description="Helical" evidence="13">
    <location>
        <begin position="773"/>
        <end position="791"/>
    </location>
</feature>
<dbReference type="Gene3D" id="1.10.10.60">
    <property type="entry name" value="Homeodomain-like"/>
    <property type="match status" value="1"/>
</dbReference>
<dbReference type="InterPro" id="IPR014743">
    <property type="entry name" value="Cl-channel_core"/>
</dbReference>
<evidence type="ECO:0000256" key="1">
    <source>
        <dbReference type="ARBA" id="ARBA00004123"/>
    </source>
</evidence>
<dbReference type="Pfam" id="PF01194">
    <property type="entry name" value="RNA_pol_N"/>
    <property type="match status" value="1"/>
</dbReference>
<evidence type="ECO:0000256" key="12">
    <source>
        <dbReference type="SAM" id="MobiDB-lite"/>
    </source>
</evidence>
<dbReference type="GO" id="GO:0008270">
    <property type="term" value="F:zinc ion binding"/>
    <property type="evidence" value="ECO:0007669"/>
    <property type="project" value="InterPro"/>
</dbReference>
<feature type="transmembrane region" description="Helical" evidence="13">
    <location>
        <begin position="883"/>
        <end position="901"/>
    </location>
</feature>
<feature type="transmembrane region" description="Helical" evidence="13">
    <location>
        <begin position="1101"/>
        <end position="1118"/>
    </location>
</feature>
<evidence type="ECO:0000256" key="8">
    <source>
        <dbReference type="ARBA" id="ARBA00022989"/>
    </source>
</evidence>
<dbReference type="SUPFAM" id="SSF81340">
    <property type="entry name" value="Clc chloride channel"/>
    <property type="match status" value="2"/>
</dbReference>
<dbReference type="InterPro" id="IPR023580">
    <property type="entry name" value="RNA_pol_su_RPB10"/>
</dbReference>
<dbReference type="PRINTS" id="PR00762">
    <property type="entry name" value="CLCHANNEL"/>
</dbReference>
<feature type="transmembrane region" description="Helical" evidence="13">
    <location>
        <begin position="1076"/>
        <end position="1094"/>
    </location>
</feature>
<dbReference type="InterPro" id="IPR000268">
    <property type="entry name" value="RPABC5/Rpb10"/>
</dbReference>
<dbReference type="PROSITE" id="PS01112">
    <property type="entry name" value="RNA_POL_N_8KD"/>
    <property type="match status" value="1"/>
</dbReference>
<dbReference type="GO" id="GO:0005247">
    <property type="term" value="F:voltage-gated chloride channel activity"/>
    <property type="evidence" value="ECO:0007669"/>
    <property type="project" value="TreeGrafter"/>
</dbReference>
<keyword evidence="10" id="KW-0804">Transcription</keyword>
<feature type="transmembrane region" description="Helical" evidence="13">
    <location>
        <begin position="1138"/>
        <end position="1159"/>
    </location>
</feature>
<name>A0A7J6PHQ2_PEROL</name>
<feature type="transmembrane region" description="Helical" evidence="13">
    <location>
        <begin position="743"/>
        <end position="761"/>
    </location>
</feature>
<dbReference type="InterPro" id="IPR020789">
    <property type="entry name" value="RNA_pol_suN_Zn-BS"/>
</dbReference>
<feature type="transmembrane region" description="Helical" evidence="13">
    <location>
        <begin position="1034"/>
        <end position="1056"/>
    </location>
</feature>
<dbReference type="InterPro" id="IPR050970">
    <property type="entry name" value="Cl_channel_volt-gated"/>
</dbReference>
<evidence type="ECO:0000313" key="15">
    <source>
        <dbReference type="Proteomes" id="UP000541610"/>
    </source>
</evidence>
<dbReference type="GO" id="GO:0016020">
    <property type="term" value="C:membrane"/>
    <property type="evidence" value="ECO:0007669"/>
    <property type="project" value="UniProtKB-SubCell"/>
</dbReference>
<dbReference type="GO" id="GO:0006351">
    <property type="term" value="P:DNA-templated transcription"/>
    <property type="evidence" value="ECO:0007669"/>
    <property type="project" value="InterPro"/>
</dbReference>
<keyword evidence="9 13" id="KW-0472">Membrane</keyword>
<dbReference type="SUPFAM" id="SSF46924">
    <property type="entry name" value="RNA polymerase subunit RPB10"/>
    <property type="match status" value="1"/>
</dbReference>
<dbReference type="Gene3D" id="1.10.3080.10">
    <property type="entry name" value="Clc chloride channel"/>
    <property type="match status" value="2"/>
</dbReference>
<keyword evidence="5" id="KW-0479">Metal-binding</keyword>
<organism evidence="14 15">
    <name type="scientific">Perkinsus olseni</name>
    <name type="common">Perkinsus atlanticus</name>
    <dbReference type="NCBI Taxonomy" id="32597"/>
    <lineage>
        <taxon>Eukaryota</taxon>
        <taxon>Sar</taxon>
        <taxon>Alveolata</taxon>
        <taxon>Perkinsozoa</taxon>
        <taxon>Perkinsea</taxon>
        <taxon>Perkinsida</taxon>
        <taxon>Perkinsidae</taxon>
        <taxon>Perkinsus</taxon>
    </lineage>
</organism>
<evidence type="ECO:0000256" key="11">
    <source>
        <dbReference type="ARBA" id="ARBA00025720"/>
    </source>
</evidence>
<comment type="caution">
    <text evidence="14">The sequence shown here is derived from an EMBL/GenBank/DDBJ whole genome shotgun (WGS) entry which is preliminary data.</text>
</comment>
<accession>A0A7J6PHQ2</accession>
<dbReference type="NCBIfam" id="NF003089">
    <property type="entry name" value="PRK04016.1"/>
    <property type="match status" value="1"/>
</dbReference>
<keyword evidence="4 13" id="KW-0812">Transmembrane</keyword>
<keyword evidence="3" id="KW-0240">DNA-directed RNA polymerase</keyword>
<evidence type="ECO:0000256" key="6">
    <source>
        <dbReference type="ARBA" id="ARBA00022737"/>
    </source>
</evidence>
<dbReference type="PANTHER" id="PTHR45720:SF10">
    <property type="entry name" value="CHLORIDE CHANNEL PROTEIN 2"/>
    <property type="match status" value="1"/>
</dbReference>
<evidence type="ECO:0000256" key="7">
    <source>
        <dbReference type="ARBA" id="ARBA00022833"/>
    </source>
</evidence>
<dbReference type="FunFam" id="1.10.10.60:FF:000024">
    <property type="entry name" value="DNA-directed RNA polymerases I, II, and III subunit"/>
    <property type="match status" value="1"/>
</dbReference>
<comment type="similarity">
    <text evidence="11">Belongs to the archaeal Rpo10/eukaryotic RPB10 RNA polymerase subunit family.</text>
</comment>
<evidence type="ECO:0000313" key="14">
    <source>
        <dbReference type="EMBL" id="KAF4695467.1"/>
    </source>
</evidence>